<dbReference type="EMBL" id="UARW01000010">
    <property type="protein sequence ID" value="SQD07409.1"/>
    <property type="molecule type" value="Genomic_DNA"/>
</dbReference>
<dbReference type="Proteomes" id="UP000250991">
    <property type="component" value="Unassembled WGS sequence"/>
</dbReference>
<gene>
    <name evidence="1" type="primary">efa1</name>
    <name evidence="1" type="synonym">lifA_7</name>
    <name evidence="1" type="ORF">NCTC8009_08036</name>
</gene>
<reference evidence="1 2" key="1">
    <citation type="submission" date="2018-06" db="EMBL/GenBank/DDBJ databases">
        <authorList>
            <consortium name="Pathogen Informatics"/>
            <person name="Doyle S."/>
        </authorList>
    </citation>
    <scope>NUCLEOTIDE SEQUENCE [LARGE SCALE GENOMIC DNA]</scope>
    <source>
        <strain evidence="1 2">NCTC8009</strain>
    </source>
</reference>
<accession>A0A2X3M7X2</accession>
<organism evidence="1 2">
    <name type="scientific">Escherichia coli</name>
    <dbReference type="NCBI Taxonomy" id="562"/>
    <lineage>
        <taxon>Bacteria</taxon>
        <taxon>Pseudomonadati</taxon>
        <taxon>Pseudomonadota</taxon>
        <taxon>Gammaproteobacteria</taxon>
        <taxon>Enterobacterales</taxon>
        <taxon>Enterobacteriaceae</taxon>
        <taxon>Escherichia</taxon>
    </lineage>
</organism>
<name>A0A2X3M7X2_ECOLX</name>
<evidence type="ECO:0000313" key="2">
    <source>
        <dbReference type="Proteomes" id="UP000250991"/>
    </source>
</evidence>
<dbReference type="InterPro" id="IPR021882">
    <property type="entry name" value="DUF3491"/>
</dbReference>
<sequence>MIYWAGNNINVQPEDEAKLNHFAGNFRVHTREWHDSGGGFPGKWYSNWRFHYVMFNAGKAVYPEENNRPDAILDRLHDMGWSLTPEVRFQGGETQVSYDPLTRQLVYQLQARYSEFQLAGSRHHTTAVTGTPGSRYIIMKPVTTQILPTQIILAGDNDHPETIDFTGS</sequence>
<evidence type="ECO:0000313" key="1">
    <source>
        <dbReference type="EMBL" id="SQD07409.1"/>
    </source>
</evidence>
<protein>
    <submittedName>
        <fullName evidence="1">Efa1/LifA-like protein</fullName>
    </submittedName>
</protein>
<dbReference type="AlphaFoldDB" id="A0A2X3M7X2"/>
<dbReference type="Pfam" id="PF11996">
    <property type="entry name" value="DUF3491"/>
    <property type="match status" value="1"/>
</dbReference>
<proteinExistence type="predicted"/>